<dbReference type="RefSeq" id="WP_101532278.1">
    <property type="nucleotide sequence ID" value="NZ_JBFHIU010000041.1"/>
</dbReference>
<dbReference type="Proteomes" id="UP000234881">
    <property type="component" value="Unassembled WGS sequence"/>
</dbReference>
<reference evidence="1 2" key="1">
    <citation type="submission" date="2018-01" db="EMBL/GenBank/DDBJ databases">
        <title>The draft genome sequence of Cohaesibacter sp. H1304.</title>
        <authorList>
            <person name="Wang N.-N."/>
            <person name="Du Z.-J."/>
        </authorList>
    </citation>
    <scope>NUCLEOTIDE SEQUENCE [LARGE SCALE GENOMIC DNA]</scope>
    <source>
        <strain evidence="1 2">H1304</strain>
    </source>
</reference>
<evidence type="ECO:0000313" key="2">
    <source>
        <dbReference type="Proteomes" id="UP000234881"/>
    </source>
</evidence>
<dbReference type="EMBL" id="PKUQ01000001">
    <property type="protein sequence ID" value="PLW79196.1"/>
    <property type="molecule type" value="Genomic_DNA"/>
</dbReference>
<organism evidence="1 2">
    <name type="scientific">Cohaesibacter celericrescens</name>
    <dbReference type="NCBI Taxonomy" id="2067669"/>
    <lineage>
        <taxon>Bacteria</taxon>
        <taxon>Pseudomonadati</taxon>
        <taxon>Pseudomonadota</taxon>
        <taxon>Alphaproteobacteria</taxon>
        <taxon>Hyphomicrobiales</taxon>
        <taxon>Cohaesibacteraceae</taxon>
    </lineage>
</organism>
<gene>
    <name evidence="1" type="ORF">C0081_02960</name>
</gene>
<name>A0A2N5XXF8_9HYPH</name>
<accession>A0A2N5XXF8</accession>
<sequence length="246" mass="27398">MNLPPKIKNRGLASADSHIFYRPIWHVKANALMAFRPEAISQGQVRTQKGDMAFLTSVLDVITKKDKNGQNTLALLPIRFKFLIDQSNRKAFLEILKMLQIDMRNRLVIEISEIPAAIEGQDLKHILDPFKAYCRGFICLSPIDERNFRRFSFPGVFATGFDLRNNNRGEVELIDRITRFVSRASALEFKVIGHGIQTISLATNAVCGGVNFLSGDAIHEPIPSADGAVHFKPAHLFGLGQITLAG</sequence>
<comment type="caution">
    <text evidence="1">The sequence shown here is derived from an EMBL/GenBank/DDBJ whole genome shotgun (WGS) entry which is preliminary data.</text>
</comment>
<protein>
    <recommendedName>
        <fullName evidence="3">EAL domain-containing protein</fullName>
    </recommendedName>
</protein>
<keyword evidence="2" id="KW-1185">Reference proteome</keyword>
<evidence type="ECO:0008006" key="3">
    <source>
        <dbReference type="Google" id="ProtNLM"/>
    </source>
</evidence>
<dbReference type="AlphaFoldDB" id="A0A2N5XXF8"/>
<evidence type="ECO:0000313" key="1">
    <source>
        <dbReference type="EMBL" id="PLW79196.1"/>
    </source>
</evidence>
<proteinExistence type="predicted"/>